<dbReference type="AlphaFoldDB" id="A0A3N0CHD6"/>
<evidence type="ECO:0000313" key="7">
    <source>
        <dbReference type="EMBL" id="RNL62860.1"/>
    </source>
</evidence>
<dbReference type="InterPro" id="IPR036188">
    <property type="entry name" value="FAD/NAD-bd_sf"/>
</dbReference>
<keyword evidence="4" id="KW-0560">Oxidoreductase</keyword>
<keyword evidence="8" id="KW-1185">Reference proteome</keyword>
<evidence type="ECO:0000256" key="3">
    <source>
        <dbReference type="ARBA" id="ARBA00022827"/>
    </source>
</evidence>
<keyword evidence="3" id="KW-0274">FAD</keyword>
<dbReference type="RefSeq" id="WP_123228152.1">
    <property type="nucleotide sequence ID" value="NZ_RJSE01000007.1"/>
</dbReference>
<dbReference type="Pfam" id="PF14759">
    <property type="entry name" value="Reductase_C"/>
    <property type="match status" value="1"/>
</dbReference>
<dbReference type="Pfam" id="PF07992">
    <property type="entry name" value="Pyr_redox_2"/>
    <property type="match status" value="1"/>
</dbReference>
<evidence type="ECO:0000256" key="1">
    <source>
        <dbReference type="ARBA" id="ARBA00001974"/>
    </source>
</evidence>
<evidence type="ECO:0000259" key="5">
    <source>
        <dbReference type="Pfam" id="PF07992"/>
    </source>
</evidence>
<comment type="cofactor">
    <cofactor evidence="1">
        <name>FAD</name>
        <dbReference type="ChEBI" id="CHEBI:57692"/>
    </cofactor>
</comment>
<protein>
    <submittedName>
        <fullName evidence="7">FAD-dependent oxidoreductase</fullName>
    </submittedName>
</protein>
<dbReference type="PRINTS" id="PR00469">
    <property type="entry name" value="PNDRDTASEII"/>
</dbReference>
<accession>A0A3N0CHD6</accession>
<comment type="caution">
    <text evidence="7">The sequence shown here is derived from an EMBL/GenBank/DDBJ whole genome shotgun (WGS) entry which is preliminary data.</text>
</comment>
<dbReference type="OrthoDB" id="3568330at2"/>
<dbReference type="InterPro" id="IPR023753">
    <property type="entry name" value="FAD/NAD-binding_dom"/>
</dbReference>
<dbReference type="InterPro" id="IPR050446">
    <property type="entry name" value="FAD-oxidoreductase/Apoptosis"/>
</dbReference>
<evidence type="ECO:0000256" key="4">
    <source>
        <dbReference type="ARBA" id="ARBA00023002"/>
    </source>
</evidence>
<feature type="domain" description="FAD/NAD(P)-binding" evidence="5">
    <location>
        <begin position="4"/>
        <end position="299"/>
    </location>
</feature>
<keyword evidence="2" id="KW-0285">Flavoprotein</keyword>
<dbReference type="InterPro" id="IPR028202">
    <property type="entry name" value="Reductase_C"/>
</dbReference>
<dbReference type="GO" id="GO:0016651">
    <property type="term" value="F:oxidoreductase activity, acting on NAD(P)H"/>
    <property type="evidence" value="ECO:0007669"/>
    <property type="project" value="TreeGrafter"/>
</dbReference>
<dbReference type="PANTHER" id="PTHR43557">
    <property type="entry name" value="APOPTOSIS-INDUCING FACTOR 1"/>
    <property type="match status" value="1"/>
</dbReference>
<feature type="domain" description="Reductase C-terminal" evidence="6">
    <location>
        <begin position="320"/>
        <end position="392"/>
    </location>
</feature>
<gene>
    <name evidence="7" type="ORF">EFK50_14095</name>
</gene>
<dbReference type="EMBL" id="RJSE01000007">
    <property type="protein sequence ID" value="RNL62860.1"/>
    <property type="molecule type" value="Genomic_DNA"/>
</dbReference>
<evidence type="ECO:0000313" key="8">
    <source>
        <dbReference type="Proteomes" id="UP000267128"/>
    </source>
</evidence>
<dbReference type="PRINTS" id="PR00368">
    <property type="entry name" value="FADPNR"/>
</dbReference>
<dbReference type="PANTHER" id="PTHR43557:SF2">
    <property type="entry name" value="RIESKE DOMAIN-CONTAINING PROTEIN-RELATED"/>
    <property type="match status" value="1"/>
</dbReference>
<dbReference type="Proteomes" id="UP000267128">
    <property type="component" value="Unassembled WGS sequence"/>
</dbReference>
<reference evidence="7 8" key="1">
    <citation type="submission" date="2018-11" db="EMBL/GenBank/DDBJ databases">
        <authorList>
            <person name="Li F."/>
        </authorList>
    </citation>
    <scope>NUCLEOTIDE SEQUENCE [LARGE SCALE GENOMIC DNA]</scope>
    <source>
        <strain evidence="7 8">Gsoil 097</strain>
    </source>
</reference>
<name>A0A3N0CHD6_9ACTN</name>
<proteinExistence type="predicted"/>
<dbReference type="SUPFAM" id="SSF51905">
    <property type="entry name" value="FAD/NAD(P)-binding domain"/>
    <property type="match status" value="1"/>
</dbReference>
<organism evidence="7 8">
    <name type="scientific">Nocardioides marmoriginsengisoli</name>
    <dbReference type="NCBI Taxonomy" id="661483"/>
    <lineage>
        <taxon>Bacteria</taxon>
        <taxon>Bacillati</taxon>
        <taxon>Actinomycetota</taxon>
        <taxon>Actinomycetes</taxon>
        <taxon>Propionibacteriales</taxon>
        <taxon>Nocardioidaceae</taxon>
        <taxon>Nocardioides</taxon>
    </lineage>
</organism>
<dbReference type="Gene3D" id="3.50.50.60">
    <property type="entry name" value="FAD/NAD(P)-binding domain"/>
    <property type="match status" value="2"/>
</dbReference>
<dbReference type="GO" id="GO:0005737">
    <property type="term" value="C:cytoplasm"/>
    <property type="evidence" value="ECO:0007669"/>
    <property type="project" value="TreeGrafter"/>
</dbReference>
<evidence type="ECO:0000256" key="2">
    <source>
        <dbReference type="ARBA" id="ARBA00022630"/>
    </source>
</evidence>
<dbReference type="InterPro" id="IPR016156">
    <property type="entry name" value="FAD/NAD-linked_Rdtase_dimer_sf"/>
</dbReference>
<sequence length="407" mass="43134">MSRRLVIVGASLAGLRAAEGARKAGFDGEVTLIGAEQHLPYDRPPLSKKYLTGDGAADFYRAEADLRAELDLRLSTTATSLHPDEHVVTTSEGNISYDALVIATGAAARSLPGVADSSRVLTLRTLDDADRLRAHIRPGARVVVVGGGFIGAEIASSAQQIGAQATIVEAARVPLVRAVGEMVGETLSQLHARNGVRLLTETSVLDCIETAFVQEIHLSSGEVLPADVVVIGVGAAPATEWLRGSGVELDPIDGGVVCDAFLRTSVPDVYAAGDVAHWPNGLLDVTMRLENWTNAAEQAGRAGANAADPENAVAYETVPYFWSEWYGQRIQFVGTPMADRVEFLEGEREEDRFVALYTTGDRVVGAATLNQPRKIMKLRRLISERGGPAAAQTIIDDGQSAATGATP</sequence>
<dbReference type="SUPFAM" id="SSF55424">
    <property type="entry name" value="FAD/NAD-linked reductases, dimerisation (C-terminal) domain"/>
    <property type="match status" value="1"/>
</dbReference>
<dbReference type="Gene3D" id="3.30.390.30">
    <property type="match status" value="1"/>
</dbReference>
<evidence type="ECO:0000259" key="6">
    <source>
        <dbReference type="Pfam" id="PF14759"/>
    </source>
</evidence>